<evidence type="ECO:0000313" key="3">
    <source>
        <dbReference type="EMBL" id="GGA83806.1"/>
    </source>
</evidence>
<name>A0A916S4K1_9BURK</name>
<dbReference type="SUPFAM" id="SSF53850">
    <property type="entry name" value="Periplasmic binding protein-like II"/>
    <property type="match status" value="1"/>
</dbReference>
<dbReference type="AlphaFoldDB" id="A0A916S4K1"/>
<comment type="similarity">
    <text evidence="1">Belongs to the UPF0065 (bug) family.</text>
</comment>
<dbReference type="CDD" id="cd13578">
    <property type="entry name" value="PBP2_Bug27"/>
    <property type="match status" value="1"/>
</dbReference>
<evidence type="ECO:0000313" key="4">
    <source>
        <dbReference type="Proteomes" id="UP000620596"/>
    </source>
</evidence>
<dbReference type="EMBL" id="BMIG01000001">
    <property type="protein sequence ID" value="GGA83806.1"/>
    <property type="molecule type" value="Genomic_DNA"/>
</dbReference>
<feature type="signal peptide" evidence="2">
    <location>
        <begin position="1"/>
        <end position="21"/>
    </location>
</feature>
<comment type="caution">
    <text evidence="3">The sequence shown here is derived from an EMBL/GenBank/DDBJ whole genome shotgun (WGS) entry which is preliminary data.</text>
</comment>
<accession>A0A916S4K1</accession>
<protein>
    <submittedName>
        <fullName evidence="3">Exported protein</fullName>
    </submittedName>
</protein>
<dbReference type="PANTHER" id="PTHR42928:SF5">
    <property type="entry name" value="BLR1237 PROTEIN"/>
    <property type="match status" value="1"/>
</dbReference>
<dbReference type="Gene3D" id="3.40.190.10">
    <property type="entry name" value="Periplasmic binding protein-like II"/>
    <property type="match status" value="1"/>
</dbReference>
<dbReference type="InterPro" id="IPR005064">
    <property type="entry name" value="BUG"/>
</dbReference>
<gene>
    <name evidence="3" type="ORF">GCM10011496_00330</name>
</gene>
<organism evidence="3 4">
    <name type="scientific">Polaromonas eurypsychrophila</name>
    <dbReference type="NCBI Taxonomy" id="1614635"/>
    <lineage>
        <taxon>Bacteria</taxon>
        <taxon>Pseudomonadati</taxon>
        <taxon>Pseudomonadota</taxon>
        <taxon>Betaproteobacteria</taxon>
        <taxon>Burkholderiales</taxon>
        <taxon>Comamonadaceae</taxon>
        <taxon>Polaromonas</taxon>
    </lineage>
</organism>
<evidence type="ECO:0000256" key="2">
    <source>
        <dbReference type="SAM" id="SignalP"/>
    </source>
</evidence>
<keyword evidence="4" id="KW-1185">Reference proteome</keyword>
<proteinExistence type="inferred from homology"/>
<dbReference type="InterPro" id="IPR042100">
    <property type="entry name" value="Bug_dom1"/>
</dbReference>
<keyword evidence="2" id="KW-0732">Signal</keyword>
<dbReference type="PIRSF" id="PIRSF017082">
    <property type="entry name" value="YflP"/>
    <property type="match status" value="1"/>
</dbReference>
<dbReference type="PANTHER" id="PTHR42928">
    <property type="entry name" value="TRICARBOXYLATE-BINDING PROTEIN"/>
    <property type="match status" value="1"/>
</dbReference>
<dbReference type="Proteomes" id="UP000620596">
    <property type="component" value="Unassembled WGS sequence"/>
</dbReference>
<dbReference type="RefSeq" id="WP_188705373.1">
    <property type="nucleotide sequence ID" value="NZ_BMIG01000001.1"/>
</dbReference>
<feature type="chain" id="PRO_5037472577" evidence="2">
    <location>
        <begin position="22"/>
        <end position="326"/>
    </location>
</feature>
<sequence>MKRIHIILAVLVVATASSVSAQTALGGGAYPNKPIRMIVPFPAGGATDILARALSQKLGEKIGQTVVVDNRPGAGGTIGADAASKAAPDGYTLLLATSSTHSIGPAINPKIPYNAETDFTPIAYVASSPNIVLVPNASPARDMREFMAHARKNPGQLNYASSGNGTIVHLTTEYFKAQSNTFILHIPYRGTALAMPDLISGKLDVLFDSFVTGMPHVKDGKLRALGVTSLKRTALAPDLPTVSESLPGFESVTWFGVYGPKGLNAELTARVNQAMNAALSDADVKERFARLGAEPTGGTPAAFAAMVKADNAKWKKIISERKISTE</sequence>
<dbReference type="Pfam" id="PF03401">
    <property type="entry name" value="TctC"/>
    <property type="match status" value="1"/>
</dbReference>
<reference evidence="3" key="2">
    <citation type="submission" date="2020-09" db="EMBL/GenBank/DDBJ databases">
        <authorList>
            <person name="Sun Q."/>
            <person name="Zhou Y."/>
        </authorList>
    </citation>
    <scope>NUCLEOTIDE SEQUENCE</scope>
    <source>
        <strain evidence="3">CGMCC 1.15322</strain>
    </source>
</reference>
<dbReference type="Gene3D" id="3.40.190.150">
    <property type="entry name" value="Bordetella uptake gene, domain 1"/>
    <property type="match status" value="1"/>
</dbReference>
<reference evidence="3" key="1">
    <citation type="journal article" date="2014" name="Int. J. Syst. Evol. Microbiol.">
        <title>Complete genome sequence of Corynebacterium casei LMG S-19264T (=DSM 44701T), isolated from a smear-ripened cheese.</title>
        <authorList>
            <consortium name="US DOE Joint Genome Institute (JGI-PGF)"/>
            <person name="Walter F."/>
            <person name="Albersmeier A."/>
            <person name="Kalinowski J."/>
            <person name="Ruckert C."/>
        </authorList>
    </citation>
    <scope>NUCLEOTIDE SEQUENCE</scope>
    <source>
        <strain evidence="3">CGMCC 1.15322</strain>
    </source>
</reference>
<evidence type="ECO:0000256" key="1">
    <source>
        <dbReference type="ARBA" id="ARBA00006987"/>
    </source>
</evidence>